<dbReference type="AlphaFoldDB" id="A0A1M8AAN1"/>
<dbReference type="VEuPathDB" id="FungiDB:MSYG_3736"/>
<name>A0A1M8AAN1_MALS4</name>
<accession>A0A1M8AAN1</accession>
<keyword evidence="2" id="KW-0812">Transmembrane</keyword>
<evidence type="ECO:0000256" key="2">
    <source>
        <dbReference type="SAM" id="Phobius"/>
    </source>
</evidence>
<gene>
    <name evidence="3" type="ORF">MSYG_3736</name>
</gene>
<keyword evidence="2" id="KW-1133">Transmembrane helix</keyword>
<proteinExistence type="predicted"/>
<evidence type="ECO:0000313" key="4">
    <source>
        <dbReference type="Proteomes" id="UP000186303"/>
    </source>
</evidence>
<evidence type="ECO:0000313" key="3">
    <source>
        <dbReference type="EMBL" id="SHO79387.1"/>
    </source>
</evidence>
<evidence type="ECO:0000256" key="1">
    <source>
        <dbReference type="SAM" id="MobiDB-lite"/>
    </source>
</evidence>
<feature type="region of interest" description="Disordered" evidence="1">
    <location>
        <begin position="172"/>
        <end position="280"/>
    </location>
</feature>
<organism evidence="3 4">
    <name type="scientific">Malassezia sympodialis (strain ATCC 42132)</name>
    <name type="common">Atopic eczema-associated yeast</name>
    <dbReference type="NCBI Taxonomy" id="1230383"/>
    <lineage>
        <taxon>Eukaryota</taxon>
        <taxon>Fungi</taxon>
        <taxon>Dikarya</taxon>
        <taxon>Basidiomycota</taxon>
        <taxon>Ustilaginomycotina</taxon>
        <taxon>Malasseziomycetes</taxon>
        <taxon>Malasseziales</taxon>
        <taxon>Malasseziaceae</taxon>
        <taxon>Malassezia</taxon>
    </lineage>
</organism>
<keyword evidence="4" id="KW-1185">Reference proteome</keyword>
<feature type="transmembrane region" description="Helical" evidence="2">
    <location>
        <begin position="357"/>
        <end position="380"/>
    </location>
</feature>
<reference evidence="4" key="1">
    <citation type="journal article" date="2017" name="Nucleic Acids Res.">
        <title>Proteogenomics produces comprehensive and highly accurate protein-coding gene annotation in a complete genome assembly of Malassezia sympodialis.</title>
        <authorList>
            <person name="Zhu Y."/>
            <person name="Engstroem P.G."/>
            <person name="Tellgren-Roth C."/>
            <person name="Baudo C.D."/>
            <person name="Kennell J.C."/>
            <person name="Sun S."/>
            <person name="Billmyre R.B."/>
            <person name="Schroeder M.S."/>
            <person name="Andersson A."/>
            <person name="Holm T."/>
            <person name="Sigurgeirsson B."/>
            <person name="Wu G."/>
            <person name="Sankaranarayanan S.R."/>
            <person name="Siddharthan R."/>
            <person name="Sanyal K."/>
            <person name="Lundeberg J."/>
            <person name="Nystedt B."/>
            <person name="Boekhout T."/>
            <person name="Dawson T.L. Jr."/>
            <person name="Heitman J."/>
            <person name="Scheynius A."/>
            <person name="Lehtioe J."/>
        </authorList>
    </citation>
    <scope>NUCLEOTIDE SEQUENCE [LARGE SCALE GENOMIC DNA]</scope>
    <source>
        <strain evidence="4">ATCC 42132</strain>
    </source>
</reference>
<sequence length="384" mass="41613">MSKQPCHPNAAAMARSAGPPIRRKKSHLALEAASDACATAPVPPTGSQPLSLHDIASPVIDENDLGAAPPSPSTLTDIILSLHASLYGAKRSVDEIRGMVWRYYDNSAVFDSPIVLAQGRQRIADQFVLAFALPGLEVRSELRDVICSDFEFDGTRAGLIDHTVTVTLFPQLVGRPPENSEGARRTPGALASQGSITPHPFFNYQAAGSTPGVPGPSHRRRMSSYVTSPQQPSASHGNAQTSGGRHRAPTEPPDDVSLGPSALEPASVSESPPDDAPLPSLIPTVPLSGTRSHWSAPNGLGRRPAWAFVCDMLHPSHALRMLLSVELRLLSRLEFNEAGRIVHHEDTWSARELIEGIFPFLSLFSYVWRMFTGLLVTWWVRLRC</sequence>
<dbReference type="Proteomes" id="UP000186303">
    <property type="component" value="Chromosome 6"/>
</dbReference>
<keyword evidence="2" id="KW-0472">Membrane</keyword>
<dbReference type="OMA" id="RSHWSAP"/>
<feature type="region of interest" description="Disordered" evidence="1">
    <location>
        <begin position="1"/>
        <end position="23"/>
    </location>
</feature>
<feature type="compositionally biased region" description="Polar residues" evidence="1">
    <location>
        <begin position="224"/>
        <end position="243"/>
    </location>
</feature>
<protein>
    <submittedName>
        <fullName evidence="3">Uncharacterized protein</fullName>
    </submittedName>
</protein>
<dbReference type="EMBL" id="LT671826">
    <property type="protein sequence ID" value="SHO79387.1"/>
    <property type="molecule type" value="Genomic_DNA"/>
</dbReference>
<dbReference type="OrthoDB" id="9995831at2759"/>